<dbReference type="GO" id="GO:0005524">
    <property type="term" value="F:ATP binding"/>
    <property type="evidence" value="ECO:0007669"/>
    <property type="project" value="InterPro"/>
</dbReference>
<evidence type="ECO:0000313" key="5">
    <source>
        <dbReference type="Proteomes" id="UP001141434"/>
    </source>
</evidence>
<reference evidence="4" key="1">
    <citation type="submission" date="2022-11" db="EMBL/GenBank/DDBJ databases">
        <authorList>
            <person name="Petersen C."/>
        </authorList>
    </citation>
    <scope>NUCLEOTIDE SEQUENCE</scope>
    <source>
        <strain evidence="4">IBT 34128</strain>
    </source>
</reference>
<dbReference type="AlphaFoldDB" id="A0A9W9FT28"/>
<dbReference type="GeneID" id="81392975"/>
<feature type="region of interest" description="Disordered" evidence="1">
    <location>
        <begin position="30"/>
        <end position="63"/>
    </location>
</feature>
<sequence length="354" mass="39560">MHLFNSRLVLWGIYSLLIPQITAIPVPEENLDRSPIDAGGELVPGDSDNGSSSLVRRAETAPPRSRCYDEVQKLRGVPKYVFPTDGGDSGELSLRSRLGGGGQGTVYEAQMVLYRKNRDDSIRDVAVKISGGGRDVDQSLLANRIRSAYVLPNLKIAWEPDLKQSVVAMPKADYDLLTALSRNYRISKSRALRDVGQGLVDAHVAGVANRDVKPENVVFINGKAKIIDWGHALDVAAAEGHRQYSAPGTPGYSAPADAYSFTMMWLVADQWQVMQDRATHDDFWKETLSQRTKEGVQIGLTAEKMDDLLYDKFDRGKKYLAREKRKVMKYGLCRQGERWRMPQLLAEYRRVTGT</sequence>
<name>A0A9W9FT28_9EURO</name>
<dbReference type="InterPro" id="IPR000719">
    <property type="entry name" value="Prot_kinase_dom"/>
</dbReference>
<proteinExistence type="predicted"/>
<evidence type="ECO:0000256" key="1">
    <source>
        <dbReference type="SAM" id="MobiDB-lite"/>
    </source>
</evidence>
<feature type="chain" id="PRO_5040856330" evidence="2">
    <location>
        <begin position="24"/>
        <end position="354"/>
    </location>
</feature>
<dbReference type="Gene3D" id="1.10.510.10">
    <property type="entry name" value="Transferase(Phosphotransferase) domain 1"/>
    <property type="match status" value="1"/>
</dbReference>
<keyword evidence="5" id="KW-1185">Reference proteome</keyword>
<dbReference type="PROSITE" id="PS50011">
    <property type="entry name" value="PROTEIN_KINASE_DOM"/>
    <property type="match status" value="1"/>
</dbReference>
<dbReference type="SMART" id="SM00220">
    <property type="entry name" value="S_TKc"/>
    <property type="match status" value="1"/>
</dbReference>
<evidence type="ECO:0000313" key="4">
    <source>
        <dbReference type="EMBL" id="KAJ5105878.1"/>
    </source>
</evidence>
<comment type="caution">
    <text evidence="4">The sequence shown here is derived from an EMBL/GenBank/DDBJ whole genome shotgun (WGS) entry which is preliminary data.</text>
</comment>
<keyword evidence="2" id="KW-0732">Signal</keyword>
<dbReference type="Proteomes" id="UP001141434">
    <property type="component" value="Unassembled WGS sequence"/>
</dbReference>
<dbReference type="InterPro" id="IPR011009">
    <property type="entry name" value="Kinase-like_dom_sf"/>
</dbReference>
<dbReference type="EMBL" id="JAPMSZ010000004">
    <property type="protein sequence ID" value="KAJ5105878.1"/>
    <property type="molecule type" value="Genomic_DNA"/>
</dbReference>
<evidence type="ECO:0000256" key="2">
    <source>
        <dbReference type="SAM" id="SignalP"/>
    </source>
</evidence>
<feature type="signal peptide" evidence="2">
    <location>
        <begin position="1"/>
        <end position="23"/>
    </location>
</feature>
<dbReference type="Pfam" id="PF00069">
    <property type="entry name" value="Pkinase"/>
    <property type="match status" value="1"/>
</dbReference>
<accession>A0A9W9FT28</accession>
<protein>
    <submittedName>
        <fullName evidence="4">FMP48-like protein</fullName>
    </submittedName>
</protein>
<reference evidence="4" key="2">
    <citation type="journal article" date="2023" name="IMA Fungus">
        <title>Comparative genomic study of the Penicillium genus elucidates a diverse pangenome and 15 lateral gene transfer events.</title>
        <authorList>
            <person name="Petersen C."/>
            <person name="Sorensen T."/>
            <person name="Nielsen M.R."/>
            <person name="Sondergaard T.E."/>
            <person name="Sorensen J.L."/>
            <person name="Fitzpatrick D.A."/>
            <person name="Frisvad J.C."/>
            <person name="Nielsen K.L."/>
        </authorList>
    </citation>
    <scope>NUCLEOTIDE SEQUENCE</scope>
    <source>
        <strain evidence="4">IBT 34128</strain>
    </source>
</reference>
<dbReference type="GO" id="GO:0004672">
    <property type="term" value="F:protein kinase activity"/>
    <property type="evidence" value="ECO:0007669"/>
    <property type="project" value="InterPro"/>
</dbReference>
<dbReference type="SUPFAM" id="SSF56112">
    <property type="entry name" value="Protein kinase-like (PK-like)"/>
    <property type="match status" value="1"/>
</dbReference>
<organism evidence="4 5">
    <name type="scientific">Penicillium alfredii</name>
    <dbReference type="NCBI Taxonomy" id="1506179"/>
    <lineage>
        <taxon>Eukaryota</taxon>
        <taxon>Fungi</taxon>
        <taxon>Dikarya</taxon>
        <taxon>Ascomycota</taxon>
        <taxon>Pezizomycotina</taxon>
        <taxon>Eurotiomycetes</taxon>
        <taxon>Eurotiomycetidae</taxon>
        <taxon>Eurotiales</taxon>
        <taxon>Aspergillaceae</taxon>
        <taxon>Penicillium</taxon>
    </lineage>
</organism>
<dbReference type="RefSeq" id="XP_056514874.1">
    <property type="nucleotide sequence ID" value="XM_056653807.1"/>
</dbReference>
<dbReference type="OrthoDB" id="4062651at2759"/>
<gene>
    <name evidence="4" type="ORF">NUU61_003225</name>
</gene>
<feature type="domain" description="Protein kinase" evidence="3">
    <location>
        <begin position="92"/>
        <end position="354"/>
    </location>
</feature>
<evidence type="ECO:0000259" key="3">
    <source>
        <dbReference type="PROSITE" id="PS50011"/>
    </source>
</evidence>